<dbReference type="STRING" id="86416.Clopa_3058"/>
<dbReference type="AlphaFoldDB" id="R4K864"/>
<dbReference type="OrthoDB" id="1708101at2"/>
<organism evidence="2 3">
    <name type="scientific">Clostridium pasteurianum BC1</name>
    <dbReference type="NCBI Taxonomy" id="86416"/>
    <lineage>
        <taxon>Bacteria</taxon>
        <taxon>Bacillati</taxon>
        <taxon>Bacillota</taxon>
        <taxon>Clostridia</taxon>
        <taxon>Eubacteriales</taxon>
        <taxon>Clostridiaceae</taxon>
        <taxon>Clostridium</taxon>
    </lineage>
</organism>
<dbReference type="InterPro" id="IPR021778">
    <property type="entry name" value="Se/S_carrier-like"/>
</dbReference>
<dbReference type="Proteomes" id="UP000013523">
    <property type="component" value="Chromosome"/>
</dbReference>
<dbReference type="EMBL" id="CP003261">
    <property type="protein sequence ID" value="AGK97886.1"/>
    <property type="molecule type" value="Genomic_DNA"/>
</dbReference>
<dbReference type="RefSeq" id="WP_015616178.1">
    <property type="nucleotide sequence ID" value="NC_021182.1"/>
</dbReference>
<accession>R4K864</accession>
<protein>
    <recommendedName>
        <fullName evidence="1">Putative Se/S carrier protein-like domain-containing protein</fullName>
    </recommendedName>
</protein>
<dbReference type="HOGENOM" id="CLU_167443_2_0_9"/>
<dbReference type="Pfam" id="PF11823">
    <property type="entry name" value="Se_S_carrier"/>
    <property type="match status" value="1"/>
</dbReference>
<feature type="domain" description="Putative Se/S carrier protein-like" evidence="1">
    <location>
        <begin position="7"/>
        <end position="74"/>
    </location>
</feature>
<evidence type="ECO:0000313" key="3">
    <source>
        <dbReference type="Proteomes" id="UP000013523"/>
    </source>
</evidence>
<reference evidence="2 3" key="1">
    <citation type="submission" date="2012-01" db="EMBL/GenBank/DDBJ databases">
        <title>Complete sequence of chromosome of Clostridium pasteurianum BC1.</title>
        <authorList>
            <consortium name="US DOE Joint Genome Institute"/>
            <person name="Lucas S."/>
            <person name="Han J."/>
            <person name="Lapidus A."/>
            <person name="Cheng J.-F."/>
            <person name="Goodwin L."/>
            <person name="Pitluck S."/>
            <person name="Peters L."/>
            <person name="Mikhailova N."/>
            <person name="Teshima H."/>
            <person name="Detter J.C."/>
            <person name="Han C."/>
            <person name="Tapia R."/>
            <person name="Land M."/>
            <person name="Hauser L."/>
            <person name="Kyrpides N."/>
            <person name="Ivanova N."/>
            <person name="Pagani I."/>
            <person name="Dunn J."/>
            <person name="Taghavi S."/>
            <person name="Francis A."/>
            <person name="van der Lelie D."/>
            <person name="Woyke T."/>
        </authorList>
    </citation>
    <scope>NUCLEOTIDE SEQUENCE [LARGE SCALE GENOMIC DNA]</scope>
    <source>
        <strain evidence="2 3">BC1</strain>
    </source>
</reference>
<dbReference type="eggNOG" id="ENOG5033A63">
    <property type="taxonomic scope" value="Bacteria"/>
</dbReference>
<evidence type="ECO:0000313" key="2">
    <source>
        <dbReference type="EMBL" id="AGK97886.1"/>
    </source>
</evidence>
<evidence type="ECO:0000259" key="1">
    <source>
        <dbReference type="Pfam" id="PF11823"/>
    </source>
</evidence>
<sequence length="88" mass="10066">MEVCDDKYIMVIASNSQATYLYNELMKKGINVEFISTPAKISSGCSKSIIFNSKDTKEIVLEVKNIKIKIDGIYNMVKNDKDYNYIKI</sequence>
<dbReference type="KEGG" id="cpas:Clopa_3058"/>
<name>R4K864_CLOPA</name>
<dbReference type="PATRIC" id="fig|86416.3.peg.3046"/>
<gene>
    <name evidence="2" type="ORF">Clopa_3058</name>
</gene>
<proteinExistence type="predicted"/>
<keyword evidence="3" id="KW-1185">Reference proteome</keyword>